<accession>A0ABT0FN70</accession>
<dbReference type="InterPro" id="IPR002934">
    <property type="entry name" value="Polymerase_NTP_transf_dom"/>
</dbReference>
<protein>
    <submittedName>
        <fullName evidence="2">Nucleotidyltransferase domain-containing protein</fullName>
    </submittedName>
</protein>
<dbReference type="EMBL" id="JAKRKC020000001">
    <property type="protein sequence ID" value="MCK2213742.1"/>
    <property type="molecule type" value="Genomic_DNA"/>
</dbReference>
<proteinExistence type="predicted"/>
<dbReference type="Pfam" id="PF01909">
    <property type="entry name" value="NTP_transf_2"/>
    <property type="match status" value="1"/>
</dbReference>
<organism evidence="2 3">
    <name type="scientific">Actinomadura luzonensis</name>
    <dbReference type="NCBI Taxonomy" id="2805427"/>
    <lineage>
        <taxon>Bacteria</taxon>
        <taxon>Bacillati</taxon>
        <taxon>Actinomycetota</taxon>
        <taxon>Actinomycetes</taxon>
        <taxon>Streptosporangiales</taxon>
        <taxon>Thermomonosporaceae</taxon>
        <taxon>Actinomadura</taxon>
    </lineage>
</organism>
<dbReference type="RefSeq" id="WP_242371795.1">
    <property type="nucleotide sequence ID" value="NZ_JAKRKC020000001.1"/>
</dbReference>
<dbReference type="InterPro" id="IPR043519">
    <property type="entry name" value="NT_sf"/>
</dbReference>
<name>A0ABT0FN70_9ACTN</name>
<reference evidence="2 3" key="1">
    <citation type="submission" date="2022-04" db="EMBL/GenBank/DDBJ databases">
        <title>Genome draft of Actinomadura sp. ATCC 31491.</title>
        <authorList>
            <person name="Shi X."/>
            <person name="Du Y."/>
        </authorList>
    </citation>
    <scope>NUCLEOTIDE SEQUENCE [LARGE SCALE GENOMIC DNA]</scope>
    <source>
        <strain evidence="2 3">ATCC 31491</strain>
    </source>
</reference>
<evidence type="ECO:0000259" key="1">
    <source>
        <dbReference type="Pfam" id="PF01909"/>
    </source>
</evidence>
<evidence type="ECO:0000313" key="3">
    <source>
        <dbReference type="Proteomes" id="UP001317259"/>
    </source>
</evidence>
<gene>
    <name evidence="2" type="ORF">MF672_008070</name>
</gene>
<keyword evidence="3" id="KW-1185">Reference proteome</keyword>
<comment type="caution">
    <text evidence="2">The sequence shown here is derived from an EMBL/GenBank/DDBJ whole genome shotgun (WGS) entry which is preliminary data.</text>
</comment>
<feature type="domain" description="Polymerase nucleotidyl transferase" evidence="1">
    <location>
        <begin position="19"/>
        <end position="70"/>
    </location>
</feature>
<sequence>MEWNPERQLGEAMAAAAVVARDYPDAGVYLGGATTAGLGTPMSDVDVFVVGRAGETRQVAVGERRADVEFVALERFAGDVRDFSRYRCHEDDFDQLARASAKRLDVVVRFCLGRVVTDPHGRLGELRDELRSSPGFARLVIARHSVDCGNLSEDLKGATALRDRGSADFLAQQLLLQAAQALLTSLGDLYMGQKWVWRRWERTAQKLAHPLLTGILTERGGAMATGHDVEAWVRRALHTAQDMLVMAATGTLYDPRPVDAAGARRDPWRMPLPLREGVTLSEPDGRNGVSCSDLGALLWGLSHGRTEEEAVSELMAVSGRPLPREEIAEYYDGLVACGVITRAAS</sequence>
<evidence type="ECO:0000313" key="2">
    <source>
        <dbReference type="EMBL" id="MCK2213742.1"/>
    </source>
</evidence>
<dbReference type="Proteomes" id="UP001317259">
    <property type="component" value="Unassembled WGS sequence"/>
</dbReference>
<dbReference type="SUPFAM" id="SSF81301">
    <property type="entry name" value="Nucleotidyltransferase"/>
    <property type="match status" value="1"/>
</dbReference>